<keyword evidence="1" id="KW-1133">Transmembrane helix</keyword>
<reference evidence="2" key="2">
    <citation type="journal article" date="2016" name="Korean J. Parasitol.">
        <title>Complete Mitochondrial Genome of Echinostoma hortense (Digenea: Echinostomatidae).</title>
        <authorList>
            <person name="Liu Z.X."/>
            <person name="Zhang Y."/>
            <person name="Liu Y.T."/>
            <person name="Chang Q.C."/>
            <person name="Su X."/>
            <person name="Fu X."/>
            <person name="Yue D.M."/>
            <person name="Gao Y."/>
            <person name="Wang C.R."/>
        </authorList>
    </citation>
    <scope>NUCLEOTIDE SEQUENCE</scope>
</reference>
<accession>A0A0M3SH02</accession>
<keyword evidence="2" id="KW-0496">Mitochondrion</keyword>
<geneLocation type="mitochondrion" evidence="2"/>
<dbReference type="InterPro" id="IPR009356">
    <property type="entry name" value="NAD_DH_su4L"/>
</dbReference>
<organism evidence="2">
    <name type="scientific">Echinostoma hortense</name>
    <dbReference type="NCBI Taxonomy" id="48216"/>
    <lineage>
        <taxon>Eukaryota</taxon>
        <taxon>Metazoa</taxon>
        <taxon>Spiralia</taxon>
        <taxon>Lophotrochozoa</taxon>
        <taxon>Platyhelminthes</taxon>
        <taxon>Trematoda</taxon>
        <taxon>Digenea</taxon>
        <taxon>Plagiorchiida</taxon>
        <taxon>Echinostomata</taxon>
        <taxon>Echinostomatoidea</taxon>
        <taxon>Echinostomatidae</taxon>
        <taxon>Echinostoma</taxon>
    </lineage>
</organism>
<evidence type="ECO:0000313" key="2">
    <source>
        <dbReference type="EMBL" id="ALD62340.1"/>
    </source>
</evidence>
<feature type="transmembrane region" description="Helical" evidence="1">
    <location>
        <begin position="36"/>
        <end position="54"/>
    </location>
</feature>
<sequence>MLLRVSLMTFCVYLYLGSLLALFSFFLSLNRLLNCLIILENFNVLILFACLLGQWDEHRILFIALMVIFTIEVTLGLVVLTRLWDTSNLIGTVGV</sequence>
<protein>
    <submittedName>
        <fullName evidence="2">NADH dehydrogenase subunit 4L</fullName>
    </submittedName>
</protein>
<name>A0A0M3SH02_9TREM</name>
<reference evidence="2" key="1">
    <citation type="submission" date="2015-04" db="EMBL/GenBank/DDBJ databases">
        <authorList>
            <person name="Liu Z."/>
            <person name="Wang C."/>
            <person name="Zhang Y."/>
            <person name="Chang Q."/>
            <person name="Zhang Y."/>
        </authorList>
    </citation>
    <scope>NUCLEOTIDE SEQUENCE</scope>
</reference>
<keyword evidence="1" id="KW-0472">Membrane</keyword>
<dbReference type="Pfam" id="PF06235">
    <property type="entry name" value="NAD4L"/>
    <property type="match status" value="1"/>
</dbReference>
<dbReference type="EMBL" id="KR062182">
    <property type="protein sequence ID" value="ALD62340.1"/>
    <property type="molecule type" value="Genomic_DNA"/>
</dbReference>
<gene>
    <name evidence="2" type="primary">ND4L</name>
</gene>
<keyword evidence="1" id="KW-0812">Transmembrane</keyword>
<proteinExistence type="predicted"/>
<feature type="transmembrane region" description="Helical" evidence="1">
    <location>
        <begin position="6"/>
        <end position="29"/>
    </location>
</feature>
<feature type="transmembrane region" description="Helical" evidence="1">
    <location>
        <begin position="60"/>
        <end position="80"/>
    </location>
</feature>
<dbReference type="AlphaFoldDB" id="A0A0M3SH02"/>
<evidence type="ECO:0000256" key="1">
    <source>
        <dbReference type="SAM" id="Phobius"/>
    </source>
</evidence>